<dbReference type="InterPro" id="IPR028994">
    <property type="entry name" value="Integrin_alpha_N"/>
</dbReference>
<evidence type="ECO:0000313" key="5">
    <source>
        <dbReference type="EMBL" id="GAA1717785.1"/>
    </source>
</evidence>
<feature type="domain" description="Ricin B lectin" evidence="4">
    <location>
        <begin position="1039"/>
        <end position="1192"/>
    </location>
</feature>
<name>A0ABN2J4F2_9ACTN</name>
<sequence length="1346" mass="144925">MRWGALTAGLAAAGLLLPSAVIPADEAVAAQDGPLTQDVAPKAEDLSPSGKAAKAARETGRRVEVPQLRSETGELYMNPDGTKTMVQHALPVRVRQADKWVAPDATLVKGADGSIRPKAAMTPIVLSGGGSKHLLTIGKRGRQIKLGWPGVLPEPRLAGDTATYAEVLPGVDLRIVAGVADFQHLLVVKNRAAAANPALKTLRYPMSSDGLKLSVRKDGTTIGRGPKGETVYTAPPPTMWDATGKRVAVGIKLAGSAIVLTPDQKLLADPKTRFPVLIDPDLNGKPVNWLHVSTLMSGSDQGWTYDRDDEGAKMGRIYGYPTEQKYRSMFLLNTTDQGKTIAGSQIISATFGITINKSPDGTKRPVHLWWLNDLHTTDVVNWGNQEGYWREHVASGEGEAYPWSEDNLIEMGGERTRQILQEVADARRPTVSFGLRAADERDQNQWKKFHPWSAYISVTYNTAPRMPKDFNFVRPRPCGTQANPTAISSIPPQFAAIANDPDAGDNVTTKLQIFDAAGTEAYSSDVGPTVSGAAFSWPEIPAGKLAANTPYKYVATTRDGRASGPTTPDCWLIIDTVRPASAVIQSTDFPNGELGLPTRTAGKVTFKRGNAADTDVAEFLFGYAQDKMTMRVKAGSDGTATIPATLFKDPITQTAKATLFVKAVDRANNLSERFTQYSLRARTDAEPPESHVRNDVNGDGRADITSVVDQGFGRTSVWNFVSKADDTFHSGYIGWDAREGSGFNLYRTRPVQGDLDGNGKTDLALFREGAGRQIYLYKLTSDGNRYDAPPALWNSGPNGWPLSTARMIGGDVDADGKDDIVVQNAGSDNWSALVFRGADNFATPTTWATSVAGNPWSASAPLLADIDGDNKLDLVSVRNLNGCRTTVDMYKSTGTSFAAAQTIYDSGAGNLCWEKGRPAVADTNGDGKDDLVLLYEYGKVGTQTDTGLTVLRSSGTALTASSWWRKTVDLDLAKATLTTGDYNKDQLDDVAIMYSGGTAPVDRQVFSFRSSGTAFADQVMGWQGEVGAVAGPKFDIERRTYELVNRNSGKCLNVSGASVENEAKYVQYKCLPVDLNARFQIAQIAGTDQYALKPMHTAVGEGPLKCADLGGWSMEDGGELIQWPCGNGNGEATANQQFKLTYVDGASYDTVIQLKVAHSGKCLSIIDASPADLAPVKQETCGQGSNQQWILRPSYNATPLGENLTAKYRTSAATNAAGVLDVENCQTEDGANVRIWDDVAGSACESWKLESLGDDLYKIVDGNTAKVLDLEGCSKLPAANVTLWTSNESECQLWRIEPTPGGTYSVIQAGTGLSMDVAGCNRTTHAEVITWFYHGGPCQRWTFQKR</sequence>
<evidence type="ECO:0000259" key="4">
    <source>
        <dbReference type="SMART" id="SM00458"/>
    </source>
</evidence>
<dbReference type="InterPro" id="IPR000772">
    <property type="entry name" value="Ricin_B_lectin"/>
</dbReference>
<keyword evidence="1 3" id="KW-0732">Signal</keyword>
<dbReference type="SUPFAM" id="SSF69318">
    <property type="entry name" value="Integrin alpha N-terminal domain"/>
    <property type="match status" value="2"/>
</dbReference>
<keyword evidence="6" id="KW-1185">Reference proteome</keyword>
<dbReference type="Pfam" id="PF13517">
    <property type="entry name" value="FG-GAP_3"/>
    <property type="match status" value="1"/>
</dbReference>
<evidence type="ECO:0000256" key="3">
    <source>
        <dbReference type="SAM" id="SignalP"/>
    </source>
</evidence>
<feature type="domain" description="Ricin B lectin" evidence="4">
    <location>
        <begin position="1205"/>
        <end position="1344"/>
    </location>
</feature>
<dbReference type="Pfam" id="PF14200">
    <property type="entry name" value="RicinB_lectin_2"/>
    <property type="match status" value="3"/>
</dbReference>
<evidence type="ECO:0000256" key="2">
    <source>
        <dbReference type="SAM" id="MobiDB-lite"/>
    </source>
</evidence>
<comment type="caution">
    <text evidence="5">The sequence shown here is derived from an EMBL/GenBank/DDBJ whole genome shotgun (WGS) entry which is preliminary data.</text>
</comment>
<dbReference type="Gene3D" id="2.40.128.340">
    <property type="match status" value="1"/>
</dbReference>
<dbReference type="PROSITE" id="PS50231">
    <property type="entry name" value="RICIN_B_LECTIN"/>
    <property type="match status" value="2"/>
</dbReference>
<dbReference type="Gene3D" id="2.130.10.130">
    <property type="entry name" value="Integrin alpha, N-terminal"/>
    <property type="match status" value="1"/>
</dbReference>
<proteinExistence type="predicted"/>
<dbReference type="Proteomes" id="UP001500280">
    <property type="component" value="Unassembled WGS sequence"/>
</dbReference>
<feature type="region of interest" description="Disordered" evidence="2">
    <location>
        <begin position="39"/>
        <end position="63"/>
    </location>
</feature>
<protein>
    <recommendedName>
        <fullName evidence="4">Ricin B lectin domain-containing protein</fullName>
    </recommendedName>
</protein>
<evidence type="ECO:0000313" key="6">
    <source>
        <dbReference type="Proteomes" id="UP001500280"/>
    </source>
</evidence>
<dbReference type="SUPFAM" id="SSF50370">
    <property type="entry name" value="Ricin B-like lectins"/>
    <property type="match status" value="2"/>
</dbReference>
<dbReference type="EMBL" id="BAAANF010000028">
    <property type="protein sequence ID" value="GAA1717785.1"/>
    <property type="molecule type" value="Genomic_DNA"/>
</dbReference>
<dbReference type="CDD" id="cd00161">
    <property type="entry name" value="beta-trefoil_Ricin-like"/>
    <property type="match status" value="1"/>
</dbReference>
<feature type="chain" id="PRO_5047321885" description="Ricin B lectin domain-containing protein" evidence="3">
    <location>
        <begin position="25"/>
        <end position="1346"/>
    </location>
</feature>
<dbReference type="SMART" id="SM00458">
    <property type="entry name" value="RICIN"/>
    <property type="match status" value="2"/>
</dbReference>
<dbReference type="InterPro" id="IPR013517">
    <property type="entry name" value="FG-GAP"/>
</dbReference>
<reference evidence="5 6" key="1">
    <citation type="journal article" date="2019" name="Int. J. Syst. Evol. Microbiol.">
        <title>The Global Catalogue of Microorganisms (GCM) 10K type strain sequencing project: providing services to taxonomists for standard genome sequencing and annotation.</title>
        <authorList>
            <consortium name="The Broad Institute Genomics Platform"/>
            <consortium name="The Broad Institute Genome Sequencing Center for Infectious Disease"/>
            <person name="Wu L."/>
            <person name="Ma J."/>
        </authorList>
    </citation>
    <scope>NUCLEOTIDE SEQUENCE [LARGE SCALE GENOMIC DNA]</scope>
    <source>
        <strain evidence="5 6">JCM 14307</strain>
    </source>
</reference>
<evidence type="ECO:0000256" key="1">
    <source>
        <dbReference type="ARBA" id="ARBA00022729"/>
    </source>
</evidence>
<accession>A0ABN2J4F2</accession>
<dbReference type="Gene3D" id="2.80.10.50">
    <property type="match status" value="2"/>
</dbReference>
<feature type="signal peptide" evidence="3">
    <location>
        <begin position="1"/>
        <end position="24"/>
    </location>
</feature>
<gene>
    <name evidence="5" type="ORF">GCM10009745_78210</name>
</gene>
<dbReference type="InterPro" id="IPR035992">
    <property type="entry name" value="Ricin_B-like_lectins"/>
</dbReference>
<organism evidence="5 6">
    <name type="scientific">Kribbella yunnanensis</name>
    <dbReference type="NCBI Taxonomy" id="190194"/>
    <lineage>
        <taxon>Bacteria</taxon>
        <taxon>Bacillati</taxon>
        <taxon>Actinomycetota</taxon>
        <taxon>Actinomycetes</taxon>
        <taxon>Propionibacteriales</taxon>
        <taxon>Kribbellaceae</taxon>
        <taxon>Kribbella</taxon>
    </lineage>
</organism>
<dbReference type="RefSeq" id="WP_344164342.1">
    <property type="nucleotide sequence ID" value="NZ_BAAANF010000028.1"/>
</dbReference>